<keyword evidence="2" id="KW-0614">Plasmid</keyword>
<keyword evidence="1" id="KW-1133">Transmembrane helix</keyword>
<accession>Q5NX58</accession>
<dbReference type="KEGG" id="eba:p1D8"/>
<sequence length="129" mass="13454">MSDSTASLKTADGSNVGPVIMAAVLSAVLTAGTLFVASPYLAPQQSSVPFVVIDSGKLVTASMNDLRGKGLDESAARDAAIRFADQLKTATQRYVDAGYVVVHRTAVLGYAPQLEITQLVADELGLNLE</sequence>
<reference evidence="2 3" key="1">
    <citation type="journal article" date="2005" name="Arch. Microbiol.">
        <title>The genome sequence of an anaerobic aromatic-degrading denitrifying bacterium, strain EbN1.</title>
        <authorList>
            <person name="Rabus R."/>
            <person name="Kube M."/>
            <person name="Heider J."/>
            <person name="Beck A."/>
            <person name="Heitmann K."/>
            <person name="Widdel F."/>
            <person name="Reinhardt R."/>
        </authorList>
    </citation>
    <scope>NUCLEOTIDE SEQUENCE [LARGE SCALE GENOMIC DNA]</scope>
    <source>
        <strain evidence="2 3">EbN1</strain>
        <plasmid evidence="3">Plasmid pAzo1</plasmid>
    </source>
</reference>
<keyword evidence="1" id="KW-0472">Membrane</keyword>
<dbReference type="RefSeq" id="WP_011254821.1">
    <property type="nucleotide sequence ID" value="NC_006823.1"/>
</dbReference>
<evidence type="ECO:0000256" key="1">
    <source>
        <dbReference type="SAM" id="Phobius"/>
    </source>
</evidence>
<feature type="transmembrane region" description="Helical" evidence="1">
    <location>
        <begin position="20"/>
        <end position="42"/>
    </location>
</feature>
<dbReference type="EMBL" id="CR555307">
    <property type="protein sequence ID" value="CAI10356.1"/>
    <property type="molecule type" value="Genomic_DNA"/>
</dbReference>
<evidence type="ECO:0000313" key="2">
    <source>
        <dbReference type="EMBL" id="CAI10356.1"/>
    </source>
</evidence>
<dbReference type="HOGENOM" id="CLU_1944248_0_0_4"/>
<name>Q5NX58_AROAE</name>
<dbReference type="AlphaFoldDB" id="Q5NX58"/>
<keyword evidence="1" id="KW-0812">Transmembrane</keyword>
<evidence type="ECO:0000313" key="3">
    <source>
        <dbReference type="Proteomes" id="UP000006552"/>
    </source>
</evidence>
<dbReference type="Proteomes" id="UP000006552">
    <property type="component" value="Plasmid 1"/>
</dbReference>
<proteinExistence type="predicted"/>
<protein>
    <submittedName>
        <fullName evidence="2">Uncharacterized protein</fullName>
    </submittedName>
</protein>
<keyword evidence="3" id="KW-1185">Reference proteome</keyword>
<geneLocation type="plasmid" evidence="3">
    <name>pAzo1</name>
</geneLocation>
<organism evidence="2 3">
    <name type="scientific">Aromatoleum aromaticum (strain DSM 19018 / LMG 30748 / EbN1)</name>
    <name type="common">Azoarcus sp. (strain EbN1)</name>
    <dbReference type="NCBI Taxonomy" id="76114"/>
    <lineage>
        <taxon>Bacteria</taxon>
        <taxon>Pseudomonadati</taxon>
        <taxon>Pseudomonadota</taxon>
        <taxon>Betaproteobacteria</taxon>
        <taxon>Rhodocyclales</taxon>
        <taxon>Rhodocyclaceae</taxon>
        <taxon>Aromatoleum</taxon>
    </lineage>
</organism>
<gene>
    <name evidence="2" type="ORF">p1D8</name>
</gene>